<dbReference type="OrthoDB" id="9783154at2"/>
<accession>A0A508AUC5</accession>
<comment type="caution">
    <text evidence="1">The sequence shown here is derived from an EMBL/GenBank/DDBJ whole genome shotgun (WGS) entry which is preliminary data.</text>
</comment>
<evidence type="ECO:0000313" key="1">
    <source>
        <dbReference type="EMBL" id="TQD51298.1"/>
    </source>
</evidence>
<dbReference type="EMBL" id="VICE01000012">
    <property type="protein sequence ID" value="TQD51298.1"/>
    <property type="molecule type" value="Genomic_DNA"/>
</dbReference>
<protein>
    <submittedName>
        <fullName evidence="1">Uncharacterized protein</fullName>
    </submittedName>
</protein>
<organism evidence="1 2">
    <name type="scientific">Marilutibacter aestuarii</name>
    <dbReference type="NCBI Taxonomy" id="1706195"/>
    <lineage>
        <taxon>Bacteria</taxon>
        <taxon>Pseudomonadati</taxon>
        <taxon>Pseudomonadota</taxon>
        <taxon>Gammaproteobacteria</taxon>
        <taxon>Lysobacterales</taxon>
        <taxon>Lysobacteraceae</taxon>
        <taxon>Marilutibacter</taxon>
    </lineage>
</organism>
<dbReference type="RefSeq" id="WP_141517024.1">
    <property type="nucleotide sequence ID" value="NZ_VICE01000012.1"/>
</dbReference>
<name>A0A508AUC5_9GAMM</name>
<dbReference type="Proteomes" id="UP000318212">
    <property type="component" value="Unassembled WGS sequence"/>
</dbReference>
<gene>
    <name evidence="1" type="ORF">FKV25_01510</name>
</gene>
<proteinExistence type="predicted"/>
<keyword evidence="2" id="KW-1185">Reference proteome</keyword>
<dbReference type="AlphaFoldDB" id="A0A508AUC5"/>
<evidence type="ECO:0000313" key="2">
    <source>
        <dbReference type="Proteomes" id="UP000318212"/>
    </source>
</evidence>
<reference evidence="1 2" key="1">
    <citation type="submission" date="2019-06" db="EMBL/GenBank/DDBJ databases">
        <title>Lysobacter alkalisoli sp. nov. isolated from saline soil.</title>
        <authorList>
            <person name="Sun J.-Q."/>
            <person name="Xu L."/>
        </authorList>
    </citation>
    <scope>NUCLEOTIDE SEQUENCE [LARGE SCALE GENOMIC DNA]</scope>
    <source>
        <strain evidence="1 2">JCM 31130</strain>
    </source>
</reference>
<sequence>MFDRRGDNGTATGALAVDAKQGWKGPGEHVATVPHIFDIRQDPQERYDIFMNDFSERTCMVVAINIAIQDTMKTYVDHPPRTLQSEDHAGPP</sequence>